<name>A0A085NDB9_9BILA</name>
<gene>
    <name evidence="1" type="ORF">M514_20306</name>
</gene>
<proteinExistence type="predicted"/>
<accession>A0A085NDB9</accession>
<dbReference type="Proteomes" id="UP000030758">
    <property type="component" value="Unassembled WGS sequence"/>
</dbReference>
<organism evidence="1">
    <name type="scientific">Trichuris suis</name>
    <name type="common">pig whipworm</name>
    <dbReference type="NCBI Taxonomy" id="68888"/>
    <lineage>
        <taxon>Eukaryota</taxon>
        <taxon>Metazoa</taxon>
        <taxon>Ecdysozoa</taxon>
        <taxon>Nematoda</taxon>
        <taxon>Enoplea</taxon>
        <taxon>Dorylaimia</taxon>
        <taxon>Trichinellida</taxon>
        <taxon>Trichuridae</taxon>
        <taxon>Trichuris</taxon>
    </lineage>
</organism>
<evidence type="ECO:0000313" key="1">
    <source>
        <dbReference type="EMBL" id="KFD67465.1"/>
    </source>
</evidence>
<dbReference type="EMBL" id="KL367514">
    <property type="protein sequence ID" value="KFD67465.1"/>
    <property type="molecule type" value="Genomic_DNA"/>
</dbReference>
<dbReference type="AlphaFoldDB" id="A0A085NDB9"/>
<reference evidence="1" key="1">
    <citation type="journal article" date="2014" name="Nat. Genet.">
        <title>Genome and transcriptome of the porcine whipworm Trichuris suis.</title>
        <authorList>
            <person name="Jex A.R."/>
            <person name="Nejsum P."/>
            <person name="Schwarz E.M."/>
            <person name="Hu L."/>
            <person name="Young N.D."/>
            <person name="Hall R.S."/>
            <person name="Korhonen P.K."/>
            <person name="Liao S."/>
            <person name="Thamsborg S."/>
            <person name="Xia J."/>
            <person name="Xu P."/>
            <person name="Wang S."/>
            <person name="Scheerlinck J.P."/>
            <person name="Hofmann A."/>
            <person name="Sternberg P.W."/>
            <person name="Wang J."/>
            <person name="Gasser R.B."/>
        </authorList>
    </citation>
    <scope>NUCLEOTIDE SEQUENCE [LARGE SCALE GENOMIC DNA]</scope>
    <source>
        <strain evidence="1">DCEP-RM93F</strain>
    </source>
</reference>
<protein>
    <submittedName>
        <fullName evidence="1">Uncharacterized protein</fullName>
    </submittedName>
</protein>
<sequence>MEPTLERLDQTAVAKRRLRHLGIASDVQRTLEKTRGACKKRLSSDGLNQRFLKEAIWVFRGHWKAERVLQPTVTGQFTEGKEDQYSIRSWWNSGLLWRRS</sequence>